<organism evidence="1 2">
    <name type="scientific">Riccia fluitans</name>
    <dbReference type="NCBI Taxonomy" id="41844"/>
    <lineage>
        <taxon>Eukaryota</taxon>
        <taxon>Viridiplantae</taxon>
        <taxon>Streptophyta</taxon>
        <taxon>Embryophyta</taxon>
        <taxon>Marchantiophyta</taxon>
        <taxon>Marchantiopsida</taxon>
        <taxon>Marchantiidae</taxon>
        <taxon>Marchantiales</taxon>
        <taxon>Ricciaceae</taxon>
        <taxon>Riccia</taxon>
    </lineage>
</organism>
<name>A0ABD1XTF5_9MARC</name>
<sequence length="81" mass="8846">MEGYTTGTSAVETEALRNQSNLKVMFSVYLLAFERQSDTGWFRLSGNLELFILSRCVEIIATSNETGNGRSTAAQLHGASP</sequence>
<evidence type="ECO:0000313" key="2">
    <source>
        <dbReference type="Proteomes" id="UP001605036"/>
    </source>
</evidence>
<dbReference type="Proteomes" id="UP001605036">
    <property type="component" value="Unassembled WGS sequence"/>
</dbReference>
<comment type="caution">
    <text evidence="1">The sequence shown here is derived from an EMBL/GenBank/DDBJ whole genome shotgun (WGS) entry which is preliminary data.</text>
</comment>
<dbReference type="AlphaFoldDB" id="A0ABD1XTF5"/>
<dbReference type="EMBL" id="JBHFFA010000007">
    <property type="protein sequence ID" value="KAL2612231.1"/>
    <property type="molecule type" value="Genomic_DNA"/>
</dbReference>
<accession>A0ABD1XTF5</accession>
<evidence type="ECO:0000313" key="1">
    <source>
        <dbReference type="EMBL" id="KAL2612231.1"/>
    </source>
</evidence>
<proteinExistence type="predicted"/>
<reference evidence="1 2" key="1">
    <citation type="submission" date="2024-09" db="EMBL/GenBank/DDBJ databases">
        <title>Chromosome-scale assembly of Riccia fluitans.</title>
        <authorList>
            <person name="Paukszto L."/>
            <person name="Sawicki J."/>
            <person name="Karawczyk K."/>
            <person name="Piernik-Szablinska J."/>
            <person name="Szczecinska M."/>
            <person name="Mazdziarz M."/>
        </authorList>
    </citation>
    <scope>NUCLEOTIDE SEQUENCE [LARGE SCALE GENOMIC DNA]</scope>
    <source>
        <strain evidence="1">Rf_01</strain>
        <tissue evidence="1">Aerial parts of the thallus</tissue>
    </source>
</reference>
<gene>
    <name evidence="1" type="ORF">R1flu_023923</name>
</gene>
<protein>
    <submittedName>
        <fullName evidence="1">Uncharacterized protein</fullName>
    </submittedName>
</protein>
<keyword evidence="2" id="KW-1185">Reference proteome</keyword>